<feature type="transmembrane region" description="Helical" evidence="1">
    <location>
        <begin position="146"/>
        <end position="168"/>
    </location>
</feature>
<dbReference type="InterPro" id="IPR007038">
    <property type="entry name" value="HupE_UreJ"/>
</dbReference>
<dbReference type="STRING" id="51670.SAMN04488557_1275"/>
<evidence type="ECO:0000313" key="4">
    <source>
        <dbReference type="Proteomes" id="UP000199423"/>
    </source>
</evidence>
<proteinExistence type="predicted"/>
<keyword evidence="4" id="KW-1185">Reference proteome</keyword>
<reference evidence="4" key="1">
    <citation type="submission" date="2016-10" db="EMBL/GenBank/DDBJ databases">
        <authorList>
            <person name="Varghese N."/>
            <person name="Submissions S."/>
        </authorList>
    </citation>
    <scope>NUCLEOTIDE SEQUENCE [LARGE SCALE GENOMIC DNA]</scope>
    <source>
        <strain evidence="4">DSM 1565</strain>
    </source>
</reference>
<feature type="signal peptide" evidence="2">
    <location>
        <begin position="1"/>
        <end position="23"/>
    </location>
</feature>
<name>A0A1I7N4E9_9HYPH</name>
<feature type="transmembrane region" description="Helical" evidence="1">
    <location>
        <begin position="180"/>
        <end position="201"/>
    </location>
</feature>
<dbReference type="AlphaFoldDB" id="A0A1I7N4E9"/>
<evidence type="ECO:0000313" key="3">
    <source>
        <dbReference type="EMBL" id="SFV29539.1"/>
    </source>
</evidence>
<dbReference type="Pfam" id="PF04955">
    <property type="entry name" value="HupE_UreJ"/>
    <property type="match status" value="1"/>
</dbReference>
<feature type="chain" id="PRO_5011705816" evidence="2">
    <location>
        <begin position="24"/>
        <end position="206"/>
    </location>
</feature>
<feature type="transmembrane region" description="Helical" evidence="1">
    <location>
        <begin position="97"/>
        <end position="130"/>
    </location>
</feature>
<keyword evidence="1" id="KW-0472">Membrane</keyword>
<dbReference type="EMBL" id="FPCH01000001">
    <property type="protein sequence ID" value="SFV29539.1"/>
    <property type="molecule type" value="Genomic_DNA"/>
</dbReference>
<dbReference type="Proteomes" id="UP000199423">
    <property type="component" value="Unassembled WGS sequence"/>
</dbReference>
<protein>
    <submittedName>
        <fullName evidence="3">Hydrogenase/urease accessory protein HupE</fullName>
    </submittedName>
</protein>
<keyword evidence="2" id="KW-0732">Signal</keyword>
<dbReference type="RefSeq" id="WP_177228052.1">
    <property type="nucleotide sequence ID" value="NZ_FPCH01000001.1"/>
</dbReference>
<evidence type="ECO:0000256" key="2">
    <source>
        <dbReference type="SAM" id="SignalP"/>
    </source>
</evidence>
<gene>
    <name evidence="3" type="ORF">SAMN04488557_1275</name>
</gene>
<organism evidence="3 4">
    <name type="scientific">Hyphomicrobium facile</name>
    <dbReference type="NCBI Taxonomy" id="51670"/>
    <lineage>
        <taxon>Bacteria</taxon>
        <taxon>Pseudomonadati</taxon>
        <taxon>Pseudomonadota</taxon>
        <taxon>Alphaproteobacteria</taxon>
        <taxon>Hyphomicrobiales</taxon>
        <taxon>Hyphomicrobiaceae</taxon>
        <taxon>Hyphomicrobium</taxon>
    </lineage>
</organism>
<keyword evidence="1" id="KW-0812">Transmembrane</keyword>
<keyword evidence="1" id="KW-1133">Transmembrane helix</keyword>
<feature type="transmembrane region" description="Helical" evidence="1">
    <location>
        <begin position="70"/>
        <end position="91"/>
    </location>
</feature>
<evidence type="ECO:0000256" key="1">
    <source>
        <dbReference type="SAM" id="Phobius"/>
    </source>
</evidence>
<sequence length="206" mass="21369">MKKGTLIRAIAAALALVAAPASADAHLINTTLGDFYGGVLHPLSGPEDVVPWFALAVLASIQDSRNARWLLFVFPISLVGGALLSVVAPALSISPAWNLAVIVVTGLAVAAAAKLPFPVFVGLGTLIALLHGYHNGQAMTQDTDRLLFICGVAAVGYVFVTLITALAISFLQGGMEWRLIALRASGSWVAAVGVIMIGLQLRTSAM</sequence>
<accession>A0A1I7N4E9</accession>